<proteinExistence type="predicted"/>
<feature type="transmembrane region" description="Helical" evidence="1">
    <location>
        <begin position="139"/>
        <end position="159"/>
    </location>
</feature>
<comment type="caution">
    <text evidence="3">The sequence shown here is derived from an EMBL/GenBank/DDBJ whole genome shotgun (WGS) entry which is preliminary data.</text>
</comment>
<keyword evidence="1" id="KW-1133">Transmembrane helix</keyword>
<feature type="transmembrane region" description="Helical" evidence="1">
    <location>
        <begin position="87"/>
        <end position="109"/>
    </location>
</feature>
<evidence type="ECO:0000256" key="2">
    <source>
        <dbReference type="SAM" id="SignalP"/>
    </source>
</evidence>
<sequence length="160" mass="18901">MRPRSRRCFVFSFALLLIALTFSSIYRLEYMHEWANICVYLSLRFFREKLKRIYVYTYSVLLSLPTDNIDAWNSGFLRPASFCSLSLSLSLSLSHSLSLSLFNFLCLFISKLDYTSARCFFSVRKQLSFPFVKINFHRLVKICLGVFFFQTGANIFFYWS</sequence>
<feature type="signal peptide" evidence="2">
    <location>
        <begin position="1"/>
        <end position="23"/>
    </location>
</feature>
<feature type="chain" id="PRO_5032582455" description="Secreted protein" evidence="2">
    <location>
        <begin position="24"/>
        <end position="160"/>
    </location>
</feature>
<evidence type="ECO:0000313" key="4">
    <source>
        <dbReference type="Proteomes" id="UP000597762"/>
    </source>
</evidence>
<name>A0A812EX54_ACAPH</name>
<dbReference type="AlphaFoldDB" id="A0A812EX54"/>
<gene>
    <name evidence="3" type="ORF">SPHA_81415</name>
</gene>
<keyword evidence="1" id="KW-0812">Transmembrane</keyword>
<evidence type="ECO:0000313" key="3">
    <source>
        <dbReference type="EMBL" id="CAE1332374.1"/>
    </source>
</evidence>
<dbReference type="EMBL" id="CAHIKZ030005632">
    <property type="protein sequence ID" value="CAE1332374.1"/>
    <property type="molecule type" value="Genomic_DNA"/>
</dbReference>
<evidence type="ECO:0000256" key="1">
    <source>
        <dbReference type="SAM" id="Phobius"/>
    </source>
</evidence>
<organism evidence="3 4">
    <name type="scientific">Acanthosepion pharaonis</name>
    <name type="common">Pharaoh cuttlefish</name>
    <name type="synonym">Sepia pharaonis</name>
    <dbReference type="NCBI Taxonomy" id="158019"/>
    <lineage>
        <taxon>Eukaryota</taxon>
        <taxon>Metazoa</taxon>
        <taxon>Spiralia</taxon>
        <taxon>Lophotrochozoa</taxon>
        <taxon>Mollusca</taxon>
        <taxon>Cephalopoda</taxon>
        <taxon>Coleoidea</taxon>
        <taxon>Decapodiformes</taxon>
        <taxon>Sepiida</taxon>
        <taxon>Sepiina</taxon>
        <taxon>Sepiidae</taxon>
        <taxon>Acanthosepion</taxon>
    </lineage>
</organism>
<reference evidence="3" key="1">
    <citation type="submission" date="2021-01" db="EMBL/GenBank/DDBJ databases">
        <authorList>
            <person name="Li R."/>
            <person name="Bekaert M."/>
        </authorList>
    </citation>
    <scope>NUCLEOTIDE SEQUENCE</scope>
    <source>
        <strain evidence="3">Farmed</strain>
    </source>
</reference>
<keyword evidence="4" id="KW-1185">Reference proteome</keyword>
<accession>A0A812EX54</accession>
<keyword evidence="1" id="KW-0472">Membrane</keyword>
<protein>
    <recommendedName>
        <fullName evidence="5">Secreted protein</fullName>
    </recommendedName>
</protein>
<keyword evidence="2" id="KW-0732">Signal</keyword>
<dbReference type="Proteomes" id="UP000597762">
    <property type="component" value="Unassembled WGS sequence"/>
</dbReference>
<evidence type="ECO:0008006" key="5">
    <source>
        <dbReference type="Google" id="ProtNLM"/>
    </source>
</evidence>